<dbReference type="Proteomes" id="UP001432027">
    <property type="component" value="Unassembled WGS sequence"/>
</dbReference>
<dbReference type="Pfam" id="PF04821">
    <property type="entry name" value="TIMELESS"/>
    <property type="match status" value="1"/>
</dbReference>
<accession>A0AAV5T3K3</accession>
<dbReference type="GO" id="GO:0003677">
    <property type="term" value="F:DNA binding"/>
    <property type="evidence" value="ECO:0007669"/>
    <property type="project" value="TreeGrafter"/>
</dbReference>
<dbReference type="GO" id="GO:0006281">
    <property type="term" value="P:DNA repair"/>
    <property type="evidence" value="ECO:0007669"/>
    <property type="project" value="TreeGrafter"/>
</dbReference>
<evidence type="ECO:0000256" key="1">
    <source>
        <dbReference type="ARBA" id="ARBA00004123"/>
    </source>
</evidence>
<feature type="compositionally biased region" description="Basic residues" evidence="4">
    <location>
        <begin position="571"/>
        <end position="589"/>
    </location>
</feature>
<dbReference type="EMBL" id="BTSX01000003">
    <property type="protein sequence ID" value="GMS87433.1"/>
    <property type="molecule type" value="Genomic_DNA"/>
</dbReference>
<organism evidence="6 7">
    <name type="scientific">Pristionchus entomophagus</name>
    <dbReference type="NCBI Taxonomy" id="358040"/>
    <lineage>
        <taxon>Eukaryota</taxon>
        <taxon>Metazoa</taxon>
        <taxon>Ecdysozoa</taxon>
        <taxon>Nematoda</taxon>
        <taxon>Chromadorea</taxon>
        <taxon>Rhabditida</taxon>
        <taxon>Rhabditina</taxon>
        <taxon>Diplogasteromorpha</taxon>
        <taxon>Diplogasteroidea</taxon>
        <taxon>Neodiplogasteridae</taxon>
        <taxon>Pristionchus</taxon>
    </lineage>
</organism>
<dbReference type="InterPro" id="IPR006906">
    <property type="entry name" value="Timeless_N"/>
</dbReference>
<keyword evidence="2" id="KW-0539">Nucleus</keyword>
<evidence type="ECO:0000259" key="5">
    <source>
        <dbReference type="Pfam" id="PF04821"/>
    </source>
</evidence>
<dbReference type="PANTHER" id="PTHR22940:SF4">
    <property type="entry name" value="PROTEIN TIMELESS HOMOLOG"/>
    <property type="match status" value="1"/>
</dbReference>
<dbReference type="GO" id="GO:0031298">
    <property type="term" value="C:replication fork protection complex"/>
    <property type="evidence" value="ECO:0007669"/>
    <property type="project" value="TreeGrafter"/>
</dbReference>
<feature type="non-terminal residue" evidence="6">
    <location>
        <position position="1"/>
    </location>
</feature>
<dbReference type="AlphaFoldDB" id="A0AAV5T3K3"/>
<protein>
    <recommendedName>
        <fullName evidence="5">Timeless N-terminal domain-containing protein</fullName>
    </recommendedName>
</protein>
<evidence type="ECO:0000313" key="7">
    <source>
        <dbReference type="Proteomes" id="UP001432027"/>
    </source>
</evidence>
<evidence type="ECO:0000256" key="3">
    <source>
        <dbReference type="ARBA" id="ARBA00023306"/>
    </source>
</evidence>
<dbReference type="GO" id="GO:0000076">
    <property type="term" value="P:DNA replication checkpoint signaling"/>
    <property type="evidence" value="ECO:0007669"/>
    <property type="project" value="TreeGrafter"/>
</dbReference>
<dbReference type="PANTHER" id="PTHR22940">
    <property type="entry name" value="TIMEOUT/TIMELESS-2"/>
    <property type="match status" value="1"/>
</dbReference>
<feature type="non-terminal residue" evidence="6">
    <location>
        <position position="1139"/>
    </location>
</feature>
<dbReference type="GO" id="GO:0043111">
    <property type="term" value="P:replication fork arrest"/>
    <property type="evidence" value="ECO:0007669"/>
    <property type="project" value="TreeGrafter"/>
</dbReference>
<keyword evidence="7" id="KW-1185">Reference proteome</keyword>
<feature type="compositionally biased region" description="Acidic residues" evidence="4">
    <location>
        <begin position="1130"/>
        <end position="1139"/>
    </location>
</feature>
<proteinExistence type="predicted"/>
<evidence type="ECO:0000256" key="2">
    <source>
        <dbReference type="ARBA" id="ARBA00023242"/>
    </source>
</evidence>
<dbReference type="Pfam" id="PF26019">
    <property type="entry name" value="HTH_TIMELESS"/>
    <property type="match status" value="2"/>
</dbReference>
<reference evidence="6" key="1">
    <citation type="submission" date="2023-10" db="EMBL/GenBank/DDBJ databases">
        <title>Genome assembly of Pristionchus species.</title>
        <authorList>
            <person name="Yoshida K."/>
            <person name="Sommer R.J."/>
        </authorList>
    </citation>
    <scope>NUCLEOTIDE SEQUENCE</scope>
    <source>
        <strain evidence="6">RS0144</strain>
    </source>
</reference>
<feature type="region of interest" description="Disordered" evidence="4">
    <location>
        <begin position="1110"/>
        <end position="1139"/>
    </location>
</feature>
<feature type="domain" description="Timeless N-terminal" evidence="5">
    <location>
        <begin position="62"/>
        <end position="324"/>
    </location>
</feature>
<feature type="region of interest" description="Disordered" evidence="4">
    <location>
        <begin position="569"/>
        <end position="596"/>
    </location>
</feature>
<sequence>PVLNPLLRLFTWCRKPESQLLAGHRDGQPSKTDHHFVIVLNQMETIVQGTIGALGYLEDGVYFPEPDCVESIRDLIRFLRADGPDLMVRRCCGQHNVVGSDLIPILKTPELKDDMFDLALRLAANLCQPSSVSLHGKQPESKEQYAHLRQLEENLTRAKLACADTGLFDVLKAKLNAFFIETEWDGRTEEQRLVMERIVVFIRYMFSITPVDVDDKRTAFDTSSHDRLVEAAIDSGLDALLMEISKDRREREFHLHILEIFALFLKEHRPEDLVSAEQGRSEEEKKNTEGELQQIVENQRVAMEEMKRKIMGKRHSNFVGSYVVRGLRAVNAEHDIIINKPVKDVTTMDFMESRKAKKRTPKNRRPFEAGQRTFLSSIEIRLKMKGFVSRLVDECFNRLMKSTKQAAFDTRRSLGQRQADLHFFLLQKFCVQFARLAKLRADKVDCSLGVDGFHHVQIQLDNYLELAKAEKKDGRRYGLRAQFALSAYKELILFHQYMLDSGTADEKEEARSACSHILRMDEYRDLTCNLMRGFMPGVLSKTFLRELVLVNHAYFRLLEHSSKSGLLTQVSKKHKVRRNRGGQRKRKGKGAGEEEGAVIDEVAAERAKQREESGKLDGMWEKVAEDMWDTLEEEVRKVLKGEVEESADVRPIEVLLDVEDDVHQRFAMLRVQRALRAGRATDAVSLYHAARGVWPTEGSFGTKDMPLEDELNEIKAILVTDLKEVATELAEAEQKMEEATEVKRGGEEDGGADEEEYDSEAEEDDARYERREVDFDFKAHVSTFARNDVLKWYIFLLADFEQNPADLNHALVKMMHRVAFDLDLHPRLYMVSLFMVLEKVRTRLAGRSREEIKKSAFHELYQFGFHLLRKFFGAFATIGDALGPEAIFWKTPQAAYEIQYGYGSYSESKVDEKATWTEELEGEVRSHYEDYREMDERPEGMDVADYIEHSLSRERTRRQILRKMAELGLDAMGAKAGKGSVRDRQFPMIELKEIAEAYEAAEDKQDGEDLPSYCKRLLEERDKGTHSKAKIIKQLAYVGIVWERKRKERPLKEWSEGLQTELAALKEQWDEEEEEERARTDIALYVHRRMSEKRPRREVERYLEKLGVTIEKREKAPRAPPKKKGAEKGSDDEEEEEEE</sequence>
<feature type="region of interest" description="Disordered" evidence="4">
    <location>
        <begin position="733"/>
        <end position="766"/>
    </location>
</feature>
<evidence type="ECO:0000313" key="6">
    <source>
        <dbReference type="EMBL" id="GMS87433.1"/>
    </source>
</evidence>
<comment type="subcellular location">
    <subcellularLocation>
        <location evidence="1">Nucleus</location>
    </subcellularLocation>
</comment>
<comment type="caution">
    <text evidence="6">The sequence shown here is derived from an EMBL/GenBank/DDBJ whole genome shotgun (WGS) entry which is preliminary data.</text>
</comment>
<dbReference type="InterPro" id="IPR044998">
    <property type="entry name" value="Timeless"/>
</dbReference>
<evidence type="ECO:0000256" key="4">
    <source>
        <dbReference type="SAM" id="MobiDB-lite"/>
    </source>
</evidence>
<name>A0AAV5T3K3_9BILA</name>
<feature type="compositionally biased region" description="Basic and acidic residues" evidence="4">
    <location>
        <begin position="733"/>
        <end position="747"/>
    </location>
</feature>
<gene>
    <name evidence="6" type="ORF">PENTCL1PPCAC_9608</name>
</gene>
<keyword evidence="3" id="KW-0131">Cell cycle</keyword>
<feature type="compositionally biased region" description="Acidic residues" evidence="4">
    <location>
        <begin position="748"/>
        <end position="766"/>
    </location>
</feature>